<accession>A0A5E4QYJ8</accession>
<dbReference type="Proteomes" id="UP000324832">
    <property type="component" value="Unassembled WGS sequence"/>
</dbReference>
<reference evidence="1 2" key="1">
    <citation type="submission" date="2017-07" db="EMBL/GenBank/DDBJ databases">
        <authorList>
            <person name="Talla V."/>
            <person name="Backstrom N."/>
        </authorList>
    </citation>
    <scope>NUCLEOTIDE SEQUENCE [LARGE SCALE GENOMIC DNA]</scope>
</reference>
<evidence type="ECO:0000313" key="1">
    <source>
        <dbReference type="EMBL" id="VVD02170.1"/>
    </source>
</evidence>
<protein>
    <submittedName>
        <fullName evidence="1">Uncharacterized protein</fullName>
    </submittedName>
</protein>
<gene>
    <name evidence="1" type="ORF">LSINAPIS_LOCUS12442</name>
</gene>
<sequence>MHKGRKCMTAIYGHNPRPPGTPLTTVITRYIGPREHRKRFHPSLFLSRIRFLNRYWACLYASQSSGARVFLALLNSFLTLPRSLSSSGPHHADLLLKMDFVETLQRLQLCLDTRIVGPPPRRRQRFFIPLHRPPRRFSSLAVSVHILSFARKVCEPGLQRFGGDASMDYAWWINCRAHCGWVLSEVGGILVATAYENFKSPKDRLAKQSYLQTKLETLEEQWKVITENHKLSELSDATIESKYFKDNVYEDIEETYSETKQVIDQVSCITASLNFLEQKYEATVTDLCEKTKLINQLQTDNVNLTTVIPFPNRMKTPP</sequence>
<name>A0A5E4QYJ8_9NEOP</name>
<dbReference type="AlphaFoldDB" id="A0A5E4QYJ8"/>
<proteinExistence type="predicted"/>
<dbReference type="EMBL" id="FZQP02005866">
    <property type="protein sequence ID" value="VVD02170.1"/>
    <property type="molecule type" value="Genomic_DNA"/>
</dbReference>
<organism evidence="1 2">
    <name type="scientific">Leptidea sinapis</name>
    <dbReference type="NCBI Taxonomy" id="189913"/>
    <lineage>
        <taxon>Eukaryota</taxon>
        <taxon>Metazoa</taxon>
        <taxon>Ecdysozoa</taxon>
        <taxon>Arthropoda</taxon>
        <taxon>Hexapoda</taxon>
        <taxon>Insecta</taxon>
        <taxon>Pterygota</taxon>
        <taxon>Neoptera</taxon>
        <taxon>Endopterygota</taxon>
        <taxon>Lepidoptera</taxon>
        <taxon>Glossata</taxon>
        <taxon>Ditrysia</taxon>
        <taxon>Papilionoidea</taxon>
        <taxon>Pieridae</taxon>
        <taxon>Dismorphiinae</taxon>
        <taxon>Leptidea</taxon>
    </lineage>
</organism>
<keyword evidence="2" id="KW-1185">Reference proteome</keyword>
<evidence type="ECO:0000313" key="2">
    <source>
        <dbReference type="Proteomes" id="UP000324832"/>
    </source>
</evidence>